<dbReference type="EMBL" id="KZ293647">
    <property type="protein sequence ID" value="PBK99866.1"/>
    <property type="molecule type" value="Genomic_DNA"/>
</dbReference>
<keyword evidence="2" id="KW-1185">Reference proteome</keyword>
<sequence length="227" mass="24962">MAEEKRNPYPDSEFRESEWMIRGSALVKRVSSGYLFVDTISDFEGRYATVDLEAKGLTGIDIQLSGSDDDGNSKEMKVVVVSLYRYLFVDFARSGMSLSETLKRASREASVYRHNTDKAVICGHLIFNCRGISSQVLASLGPGESILHAHGFCIAYAVGQKYHLNVMFPLGQLPSGCCPSVLNDEAESVKHGFSCHAILRILTLALAYSSGTTVLASAQSYYWKHDA</sequence>
<reference evidence="2" key="1">
    <citation type="journal article" date="2017" name="Nat. Ecol. Evol.">
        <title>Genome expansion and lineage-specific genetic innovations in the forest pathogenic fungi Armillaria.</title>
        <authorList>
            <person name="Sipos G."/>
            <person name="Prasanna A.N."/>
            <person name="Walter M.C."/>
            <person name="O'Connor E."/>
            <person name="Balint B."/>
            <person name="Krizsan K."/>
            <person name="Kiss B."/>
            <person name="Hess J."/>
            <person name="Varga T."/>
            <person name="Slot J."/>
            <person name="Riley R."/>
            <person name="Boka B."/>
            <person name="Rigling D."/>
            <person name="Barry K."/>
            <person name="Lee J."/>
            <person name="Mihaltcheva S."/>
            <person name="LaButti K."/>
            <person name="Lipzen A."/>
            <person name="Waldron R."/>
            <person name="Moloney N.M."/>
            <person name="Sperisen C."/>
            <person name="Kredics L."/>
            <person name="Vagvoelgyi C."/>
            <person name="Patrignani A."/>
            <person name="Fitzpatrick D."/>
            <person name="Nagy I."/>
            <person name="Doyle S."/>
            <person name="Anderson J.B."/>
            <person name="Grigoriev I.V."/>
            <person name="Gueldener U."/>
            <person name="Muensterkoetter M."/>
            <person name="Nagy L.G."/>
        </authorList>
    </citation>
    <scope>NUCLEOTIDE SEQUENCE [LARGE SCALE GENOMIC DNA]</scope>
    <source>
        <strain evidence="2">Ar21-2</strain>
    </source>
</reference>
<proteinExistence type="predicted"/>
<evidence type="ECO:0000313" key="2">
    <source>
        <dbReference type="Proteomes" id="UP000217790"/>
    </source>
</evidence>
<protein>
    <submittedName>
        <fullName evidence="1">Uncharacterized protein</fullName>
    </submittedName>
</protein>
<dbReference type="Proteomes" id="UP000217790">
    <property type="component" value="Unassembled WGS sequence"/>
</dbReference>
<dbReference type="InParanoid" id="A0A2H3ELB7"/>
<dbReference type="AlphaFoldDB" id="A0A2H3ELB7"/>
<evidence type="ECO:0000313" key="1">
    <source>
        <dbReference type="EMBL" id="PBK99866.1"/>
    </source>
</evidence>
<accession>A0A2H3ELB7</accession>
<gene>
    <name evidence="1" type="ORF">ARMGADRAFT_1126333</name>
</gene>
<organism evidence="1 2">
    <name type="scientific">Armillaria gallica</name>
    <name type="common">Bulbous honey fungus</name>
    <name type="synonym">Armillaria bulbosa</name>
    <dbReference type="NCBI Taxonomy" id="47427"/>
    <lineage>
        <taxon>Eukaryota</taxon>
        <taxon>Fungi</taxon>
        <taxon>Dikarya</taxon>
        <taxon>Basidiomycota</taxon>
        <taxon>Agaricomycotina</taxon>
        <taxon>Agaricomycetes</taxon>
        <taxon>Agaricomycetidae</taxon>
        <taxon>Agaricales</taxon>
        <taxon>Marasmiineae</taxon>
        <taxon>Physalacriaceae</taxon>
        <taxon>Armillaria</taxon>
    </lineage>
</organism>
<name>A0A2H3ELB7_ARMGA</name>